<keyword evidence="8" id="KW-1185">Reference proteome</keyword>
<evidence type="ECO:0000256" key="5">
    <source>
        <dbReference type="SAM" id="Phobius"/>
    </source>
</evidence>
<dbReference type="VEuPathDB" id="FungiDB:PC9H_008718"/>
<gene>
    <name evidence="7" type="ORF">PC9H_008718</name>
</gene>
<feature type="domain" description="PIG-P" evidence="6">
    <location>
        <begin position="40"/>
        <end position="158"/>
    </location>
</feature>
<dbReference type="GO" id="GO:0006506">
    <property type="term" value="P:GPI anchor biosynthetic process"/>
    <property type="evidence" value="ECO:0007669"/>
    <property type="project" value="TreeGrafter"/>
</dbReference>
<reference evidence="7" key="1">
    <citation type="submission" date="2019-07" db="EMBL/GenBank/DDBJ databases">
        <authorList>
            <person name="Palmer J.M."/>
        </authorList>
    </citation>
    <scope>NUCLEOTIDE SEQUENCE</scope>
    <source>
        <strain evidence="7">PC9</strain>
    </source>
</reference>
<accession>A0A8H6ZPB2</accession>
<comment type="caution">
    <text evidence="7">The sequence shown here is derived from an EMBL/GenBank/DDBJ whole genome shotgun (WGS) entry which is preliminary data.</text>
</comment>
<sequence>MAMARRRMSRGEMQSPTSPVFPVAPFPPLPSPAHHSRAPEFYGFVAWTSTLLLFIVFILWAVLPDEWIVWLGIEWYPNREWTLLLPSYTVLLVLLTYFTYFALAIRATPSFSEMSSITDSYTHFFPTADTDIHEGYASASALPELYDMPIGVVNRLLYSQKKDHPSFGGGIRR</sequence>
<dbReference type="PANTHER" id="PTHR46346:SF1">
    <property type="entry name" value="PHOSPHATIDYLINOSITOL N-ACETYLGLUCOSAMINYLTRANSFERASE SUBUNIT P"/>
    <property type="match status" value="1"/>
</dbReference>
<organism evidence="7 8">
    <name type="scientific">Pleurotus ostreatus</name>
    <name type="common">Oyster mushroom</name>
    <name type="synonym">White-rot fungus</name>
    <dbReference type="NCBI Taxonomy" id="5322"/>
    <lineage>
        <taxon>Eukaryota</taxon>
        <taxon>Fungi</taxon>
        <taxon>Dikarya</taxon>
        <taxon>Basidiomycota</taxon>
        <taxon>Agaricomycotina</taxon>
        <taxon>Agaricomycetes</taxon>
        <taxon>Agaricomycetidae</taxon>
        <taxon>Agaricales</taxon>
        <taxon>Pleurotineae</taxon>
        <taxon>Pleurotaceae</taxon>
        <taxon>Pleurotus</taxon>
    </lineage>
</organism>
<evidence type="ECO:0000256" key="4">
    <source>
        <dbReference type="ARBA" id="ARBA00023136"/>
    </source>
</evidence>
<protein>
    <recommendedName>
        <fullName evidence="6">PIG-P domain-containing protein</fullName>
    </recommendedName>
</protein>
<dbReference type="InterPro" id="IPR052263">
    <property type="entry name" value="GPI_Anchor_Biosynth"/>
</dbReference>
<evidence type="ECO:0000256" key="1">
    <source>
        <dbReference type="ARBA" id="ARBA00004141"/>
    </source>
</evidence>
<dbReference type="PANTHER" id="PTHR46346">
    <property type="entry name" value="PHOSPHATIDYLINOSITOL N-ACETYLGLUCOSAMINYLTRANSFERASE SUBUNIT P"/>
    <property type="match status" value="1"/>
</dbReference>
<evidence type="ECO:0000256" key="2">
    <source>
        <dbReference type="ARBA" id="ARBA00022692"/>
    </source>
</evidence>
<dbReference type="GO" id="GO:0016020">
    <property type="term" value="C:membrane"/>
    <property type="evidence" value="ECO:0007669"/>
    <property type="project" value="UniProtKB-SubCell"/>
</dbReference>
<name>A0A8H6ZPB2_PLEOS</name>
<evidence type="ECO:0000259" key="6">
    <source>
        <dbReference type="Pfam" id="PF08510"/>
    </source>
</evidence>
<comment type="subcellular location">
    <subcellularLocation>
        <location evidence="1">Membrane</location>
        <topology evidence="1">Multi-pass membrane protein</topology>
    </subcellularLocation>
</comment>
<dbReference type="RefSeq" id="XP_036629654.1">
    <property type="nucleotide sequence ID" value="XM_036778226.1"/>
</dbReference>
<evidence type="ECO:0000313" key="7">
    <source>
        <dbReference type="EMBL" id="KAF7426350.1"/>
    </source>
</evidence>
<evidence type="ECO:0000256" key="3">
    <source>
        <dbReference type="ARBA" id="ARBA00022989"/>
    </source>
</evidence>
<dbReference type="GO" id="GO:0005783">
    <property type="term" value="C:endoplasmic reticulum"/>
    <property type="evidence" value="ECO:0007669"/>
    <property type="project" value="TreeGrafter"/>
</dbReference>
<dbReference type="AlphaFoldDB" id="A0A8H6ZPB2"/>
<keyword evidence="2 5" id="KW-0812">Transmembrane</keyword>
<keyword evidence="4 5" id="KW-0472">Membrane</keyword>
<dbReference type="EMBL" id="JACETU010000006">
    <property type="protein sequence ID" value="KAF7426350.1"/>
    <property type="molecule type" value="Genomic_DNA"/>
</dbReference>
<keyword evidence="3 5" id="KW-1133">Transmembrane helix</keyword>
<dbReference type="Pfam" id="PF08510">
    <property type="entry name" value="PIG-P"/>
    <property type="match status" value="1"/>
</dbReference>
<dbReference type="OrthoDB" id="690928at2759"/>
<feature type="transmembrane region" description="Helical" evidence="5">
    <location>
        <begin position="41"/>
        <end position="63"/>
    </location>
</feature>
<dbReference type="GeneID" id="59378536"/>
<evidence type="ECO:0000313" key="8">
    <source>
        <dbReference type="Proteomes" id="UP000623687"/>
    </source>
</evidence>
<dbReference type="InterPro" id="IPR013717">
    <property type="entry name" value="PIG-P"/>
</dbReference>
<feature type="transmembrane region" description="Helical" evidence="5">
    <location>
        <begin position="83"/>
        <end position="105"/>
    </location>
</feature>
<dbReference type="Proteomes" id="UP000623687">
    <property type="component" value="Unassembled WGS sequence"/>
</dbReference>
<proteinExistence type="predicted"/>